<evidence type="ECO:0000313" key="1">
    <source>
        <dbReference type="EMBL" id="KKS48519.1"/>
    </source>
</evidence>
<protein>
    <submittedName>
        <fullName evidence="1">Uncharacterized protein</fullName>
    </submittedName>
</protein>
<reference evidence="1 2" key="1">
    <citation type="journal article" date="2015" name="Nature">
        <title>rRNA introns, odd ribosomes, and small enigmatic genomes across a large radiation of phyla.</title>
        <authorList>
            <person name="Brown C.T."/>
            <person name="Hug L.A."/>
            <person name="Thomas B.C."/>
            <person name="Sharon I."/>
            <person name="Castelle C.J."/>
            <person name="Singh A."/>
            <person name="Wilkins M.J."/>
            <person name="Williams K.H."/>
            <person name="Banfield J.F."/>
        </authorList>
    </citation>
    <scope>NUCLEOTIDE SEQUENCE [LARGE SCALE GENOMIC DNA]</scope>
</reference>
<sequence length="182" mass="21144">MQKVSTQRRREFLCWFLSSVGNQVILRCLVSDSYNGTSAVGIHLYSGVRPGSDYLYQIIYRSREPRIYQKGITTVRCLDSSVWARNVLEDEFDWWASHSPTWLETRSVVALRQGTDNRVEEISPTGIMLLQHYSCFLSEVIYHTEQTSSALAKIHLKEIFPRLSAFLVRQNAEWARLTGHKW</sequence>
<gene>
    <name evidence="1" type="ORF">UV11_C0008G0058</name>
</gene>
<evidence type="ECO:0000313" key="2">
    <source>
        <dbReference type="Proteomes" id="UP000034036"/>
    </source>
</evidence>
<dbReference type="Proteomes" id="UP000034036">
    <property type="component" value="Unassembled WGS sequence"/>
</dbReference>
<name>A0A0G0ZIK6_9BACT</name>
<accession>A0A0G0ZIK6</accession>
<dbReference type="AlphaFoldDB" id="A0A0G0ZIK6"/>
<comment type="caution">
    <text evidence="1">The sequence shown here is derived from an EMBL/GenBank/DDBJ whole genome shotgun (WGS) entry which is preliminary data.</text>
</comment>
<dbReference type="EMBL" id="LCDF01000008">
    <property type="protein sequence ID" value="KKS48519.1"/>
    <property type="molecule type" value="Genomic_DNA"/>
</dbReference>
<proteinExistence type="predicted"/>
<organism evidence="1 2">
    <name type="scientific">Candidatus Giovannonibacteria bacterium GW2011_GWF2_42_19</name>
    <dbReference type="NCBI Taxonomy" id="1618659"/>
    <lineage>
        <taxon>Bacteria</taxon>
        <taxon>Candidatus Giovannoniibacteriota</taxon>
    </lineage>
</organism>